<sequence length="1170" mass="138970">MSKRQPIDNLGMRQQALNARVQAAVDTKVRFEDVKDAAEDSEVDRLFKIDLAAKYKELDYIVEVLKSADSLYTTRALKKSLWLFDDEFKHIISPDYLDKYIFPFTSNKMKRLILTHVALHVRNEDRATMFYSYCIKTKLLNLAVKFLIFTSESFKLALLKENKPPVNWVVEKDQRYLNHFLQKSFDLLTALLEIITDNRERRRFLEIFQFWYKYDSEKYLDLVEKYERCTFNSTYSKNIMEEHKKRVLDKPLFYIGLLDGNVIKKYSTADDAKIYALDLLPKTSDQFWRRNFYNNHRYLLELIPKEETFAFLKKIYKDRYPDKEFETTLRFYEQNYYVFMTDKQQEEWAWKHIKSEKQILGVGRDYIWYGFVNFKDAFEKIKSLILITKETQIRSNMLKTLIKSAKTNVELKTLFDYYQKKHLNEARNFKDQFLLKVIEDHNVYDFDESCWKSFFTLLLSMDLYNELDYTISILNINDHYKTVAVIYHIVNEKDIADLLIQYIRDDFQANKITNHLKKLTDIKRNILYEYLYSMYTNKILDYKDAPFTRSDENKVTKYFNNMINLMTLYHKKQEPVKRTHYQPQRKERRVNHSLHDRELLRRLKKDSDLIIASLPEVTKQFETTPYKIDTFLKKIKLYFADDISKKYLELFENNVGKDLNMKGIEAAVNGIFQLGDAHYKVSLMNKYAPENNKVDYSKMDPKELRIQKAVCRYFCRSRPPMPLRNVLMYLKGDYVKHCLHIFNMFHQNLSLPLCLNFVESIIDAPVSLQKHGVRLAFACFDVDNLVNVIKKLWKNSKNVTLRDIMYKALFEKVKNDCDKRLFEILKEFTLDLNELDENELFDILVSNKLAEEFLSEYNVAAWKSVCKFRDREPNIQRKVNVLCNIRKKITLMEEMFVKAIVLEHLEEMFNEKKIYTLYGDLIINAVFIEKWKLVEAFIIHATSHSKTPIAFVTLTAYITQVCLESWNELHSDEFVYKKKLFEFIRGLKIQGHIQENCDPINAIPVFETIITEFQNKLSLPEIYLTVWDLRLSIAYKKVTHSKIIDSSLCYQLGKEVGGIVVDFVRNNQYITYMSSDIKQLIEREYVNNIRNILQKVDSPISSATGLVLIASGLTEQETTETYVLALQLLAECDETMDTYEKVLIKVSQSEDPNVRSVMHQVKMRKYLKAT</sequence>
<reference evidence="1" key="2">
    <citation type="submission" date="2022-10" db="EMBL/GenBank/DDBJ databases">
        <authorList>
            <consortium name="ENA_rothamsted_submissions"/>
            <consortium name="culmorum"/>
            <person name="King R."/>
        </authorList>
    </citation>
    <scope>NUCLEOTIDE SEQUENCE</scope>
</reference>
<dbReference type="OrthoDB" id="6617263at2759"/>
<evidence type="ECO:0000313" key="2">
    <source>
        <dbReference type="Proteomes" id="UP001153714"/>
    </source>
</evidence>
<proteinExistence type="predicted"/>
<dbReference type="Proteomes" id="UP001153714">
    <property type="component" value="Chromosome 4"/>
</dbReference>
<keyword evidence="2" id="KW-1185">Reference proteome</keyword>
<gene>
    <name evidence="1" type="ORF">DIATSA_LOCUS9999</name>
</gene>
<protein>
    <submittedName>
        <fullName evidence="1">Uncharacterized protein</fullName>
    </submittedName>
</protein>
<accession>A0A9N9RA59</accession>
<evidence type="ECO:0000313" key="1">
    <source>
        <dbReference type="EMBL" id="CAG9792473.1"/>
    </source>
</evidence>
<organism evidence="1 2">
    <name type="scientific">Diatraea saccharalis</name>
    <name type="common">sugarcane borer</name>
    <dbReference type="NCBI Taxonomy" id="40085"/>
    <lineage>
        <taxon>Eukaryota</taxon>
        <taxon>Metazoa</taxon>
        <taxon>Ecdysozoa</taxon>
        <taxon>Arthropoda</taxon>
        <taxon>Hexapoda</taxon>
        <taxon>Insecta</taxon>
        <taxon>Pterygota</taxon>
        <taxon>Neoptera</taxon>
        <taxon>Endopterygota</taxon>
        <taxon>Lepidoptera</taxon>
        <taxon>Glossata</taxon>
        <taxon>Ditrysia</taxon>
        <taxon>Pyraloidea</taxon>
        <taxon>Crambidae</taxon>
        <taxon>Crambinae</taxon>
        <taxon>Diatraea</taxon>
    </lineage>
</organism>
<reference evidence="1" key="1">
    <citation type="submission" date="2021-12" db="EMBL/GenBank/DDBJ databases">
        <authorList>
            <person name="King R."/>
        </authorList>
    </citation>
    <scope>NUCLEOTIDE SEQUENCE</scope>
</reference>
<name>A0A9N9RA59_9NEOP</name>
<dbReference type="AlphaFoldDB" id="A0A9N9RA59"/>
<dbReference type="EMBL" id="OU893335">
    <property type="protein sequence ID" value="CAG9792473.1"/>
    <property type="molecule type" value="Genomic_DNA"/>
</dbReference>